<keyword evidence="2 4" id="KW-0808">Transferase</keyword>
<evidence type="ECO:0000256" key="2">
    <source>
        <dbReference type="ARBA" id="ARBA00022679"/>
    </source>
</evidence>
<dbReference type="InterPro" id="IPR002935">
    <property type="entry name" value="SAM_O-MeTrfase"/>
</dbReference>
<name>A0A6A7N338_9BURK</name>
<dbReference type="InterPro" id="IPR029063">
    <property type="entry name" value="SAM-dependent_MTases_sf"/>
</dbReference>
<evidence type="ECO:0000256" key="3">
    <source>
        <dbReference type="ARBA" id="ARBA00022691"/>
    </source>
</evidence>
<protein>
    <submittedName>
        <fullName evidence="4">O-methyltransferase</fullName>
    </submittedName>
</protein>
<gene>
    <name evidence="4" type="ORF">GEV02_15140</name>
</gene>
<dbReference type="Pfam" id="PF13578">
    <property type="entry name" value="Methyltransf_24"/>
    <property type="match status" value="1"/>
</dbReference>
<proteinExistence type="predicted"/>
<dbReference type="PANTHER" id="PTHR43167:SF1">
    <property type="entry name" value="PUTATIVE (AFU_ORTHOLOGUE AFUA_6G01830)-RELATED"/>
    <property type="match status" value="1"/>
</dbReference>
<dbReference type="Gene3D" id="3.40.50.150">
    <property type="entry name" value="Vaccinia Virus protein VP39"/>
    <property type="match status" value="1"/>
</dbReference>
<keyword evidence="1 4" id="KW-0489">Methyltransferase</keyword>
<dbReference type="GO" id="GO:0032259">
    <property type="term" value="P:methylation"/>
    <property type="evidence" value="ECO:0007669"/>
    <property type="project" value="UniProtKB-KW"/>
</dbReference>
<dbReference type="PANTHER" id="PTHR43167">
    <property type="entry name" value="PUTATIVE (AFU_ORTHOLOGUE AFUA_6G01830)-RELATED"/>
    <property type="match status" value="1"/>
</dbReference>
<dbReference type="GO" id="GO:0008171">
    <property type="term" value="F:O-methyltransferase activity"/>
    <property type="evidence" value="ECO:0007669"/>
    <property type="project" value="InterPro"/>
</dbReference>
<accession>A0A6A7N338</accession>
<organism evidence="4 5">
    <name type="scientific">Rugamonas aquatica</name>
    <dbReference type="NCBI Taxonomy" id="2743357"/>
    <lineage>
        <taxon>Bacteria</taxon>
        <taxon>Pseudomonadati</taxon>
        <taxon>Pseudomonadota</taxon>
        <taxon>Betaproteobacteria</taxon>
        <taxon>Burkholderiales</taxon>
        <taxon>Oxalobacteraceae</taxon>
        <taxon>Telluria group</taxon>
        <taxon>Rugamonas</taxon>
    </lineage>
</organism>
<evidence type="ECO:0000313" key="5">
    <source>
        <dbReference type="Proteomes" id="UP000440498"/>
    </source>
</evidence>
<reference evidence="4 5" key="1">
    <citation type="submission" date="2019-10" db="EMBL/GenBank/DDBJ databases">
        <title>Two novel species isolated from a subtropical stream in China.</title>
        <authorList>
            <person name="Lu H."/>
        </authorList>
    </citation>
    <scope>NUCLEOTIDE SEQUENCE [LARGE SCALE GENOMIC DNA]</scope>
    <source>
        <strain evidence="4 5">FT29W</strain>
    </source>
</reference>
<dbReference type="PROSITE" id="PS51682">
    <property type="entry name" value="SAM_OMT_I"/>
    <property type="match status" value="1"/>
</dbReference>
<dbReference type="EMBL" id="WHUG01000005">
    <property type="protein sequence ID" value="MQA39489.1"/>
    <property type="molecule type" value="Genomic_DNA"/>
</dbReference>
<sequence>MTTLTSQPVAALLDRLFEETAAVRIADIPAVAELTKDERERLMRSKTEYLNLYHRLKDAPLPVSRETGALLYMLARSSGARNIIEFGTSFGLSTLYLASALRDNGGGRLITTEFELSKVERARDNLMAGGLLDLVEIRAGDALETLACNLPERIDLLLLDGAKALYPEILALVQSRLRPGAIIVADNADYNPDYVAMVRSPASGFMSMPFADDVELSVYTGATGASE</sequence>
<dbReference type="RefSeq" id="WP_152838785.1">
    <property type="nucleotide sequence ID" value="NZ_WHUG01000005.1"/>
</dbReference>
<keyword evidence="3" id="KW-0949">S-adenosyl-L-methionine</keyword>
<keyword evidence="5" id="KW-1185">Reference proteome</keyword>
<dbReference type="SUPFAM" id="SSF53335">
    <property type="entry name" value="S-adenosyl-L-methionine-dependent methyltransferases"/>
    <property type="match status" value="1"/>
</dbReference>
<dbReference type="AlphaFoldDB" id="A0A6A7N338"/>
<comment type="caution">
    <text evidence="4">The sequence shown here is derived from an EMBL/GenBank/DDBJ whole genome shotgun (WGS) entry which is preliminary data.</text>
</comment>
<evidence type="ECO:0000256" key="1">
    <source>
        <dbReference type="ARBA" id="ARBA00022603"/>
    </source>
</evidence>
<evidence type="ECO:0000313" key="4">
    <source>
        <dbReference type="EMBL" id="MQA39489.1"/>
    </source>
</evidence>
<dbReference type="Proteomes" id="UP000440498">
    <property type="component" value="Unassembled WGS sequence"/>
</dbReference>